<feature type="region of interest" description="Disordered" evidence="1">
    <location>
        <begin position="60"/>
        <end position="103"/>
    </location>
</feature>
<evidence type="ECO:0000256" key="1">
    <source>
        <dbReference type="SAM" id="MobiDB-lite"/>
    </source>
</evidence>
<proteinExistence type="predicted"/>
<feature type="region of interest" description="Disordered" evidence="1">
    <location>
        <begin position="1"/>
        <end position="38"/>
    </location>
</feature>
<dbReference type="OrthoDB" id="6275295at2759"/>
<accession>X6MAS6</accession>
<dbReference type="Proteomes" id="UP000023152">
    <property type="component" value="Unassembled WGS sequence"/>
</dbReference>
<dbReference type="AlphaFoldDB" id="X6MAS6"/>
<organism evidence="2 3">
    <name type="scientific">Reticulomyxa filosa</name>
    <dbReference type="NCBI Taxonomy" id="46433"/>
    <lineage>
        <taxon>Eukaryota</taxon>
        <taxon>Sar</taxon>
        <taxon>Rhizaria</taxon>
        <taxon>Retaria</taxon>
        <taxon>Foraminifera</taxon>
        <taxon>Monothalamids</taxon>
        <taxon>Reticulomyxidae</taxon>
        <taxon>Reticulomyxa</taxon>
    </lineage>
</organism>
<evidence type="ECO:0000313" key="3">
    <source>
        <dbReference type="Proteomes" id="UP000023152"/>
    </source>
</evidence>
<protein>
    <submittedName>
        <fullName evidence="2">Uncharacterized protein</fullName>
    </submittedName>
</protein>
<reference evidence="2 3" key="1">
    <citation type="journal article" date="2013" name="Curr. Biol.">
        <title>The Genome of the Foraminiferan Reticulomyxa filosa.</title>
        <authorList>
            <person name="Glockner G."/>
            <person name="Hulsmann N."/>
            <person name="Schleicher M."/>
            <person name="Noegel A.A."/>
            <person name="Eichinger L."/>
            <person name="Gallinger C."/>
            <person name="Pawlowski J."/>
            <person name="Sierra R."/>
            <person name="Euteneuer U."/>
            <person name="Pillet L."/>
            <person name="Moustafa A."/>
            <person name="Platzer M."/>
            <person name="Groth M."/>
            <person name="Szafranski K."/>
            <person name="Schliwa M."/>
        </authorList>
    </citation>
    <scope>NUCLEOTIDE SEQUENCE [LARGE SCALE GENOMIC DNA]</scope>
</reference>
<feature type="compositionally biased region" description="Low complexity" evidence="1">
    <location>
        <begin position="66"/>
        <end position="103"/>
    </location>
</feature>
<dbReference type="EMBL" id="ASPP01023387">
    <property type="protein sequence ID" value="ETO10572.1"/>
    <property type="molecule type" value="Genomic_DNA"/>
</dbReference>
<keyword evidence="3" id="KW-1185">Reference proteome</keyword>
<name>X6MAS6_RETFI</name>
<feature type="compositionally biased region" description="Polar residues" evidence="1">
    <location>
        <begin position="1"/>
        <end position="13"/>
    </location>
</feature>
<feature type="non-terminal residue" evidence="2">
    <location>
        <position position="166"/>
    </location>
</feature>
<sequence>MASMVAQHQSTLHQQPSTQAQSQVQMQSQSQLQSQLQSQSQAQVQTQTQSQSGKTHQITLNAPNVTSTPSASASTSTSTSMSASSSISTTSLPSGKATTTNAGTAATLPNRRIEDELKLLNIHIELHVLLWVGHLCADIDNEFFLQILEACGKVIEWKRMKDTFGF</sequence>
<feature type="compositionally biased region" description="Low complexity" evidence="1">
    <location>
        <begin position="14"/>
        <end position="38"/>
    </location>
</feature>
<evidence type="ECO:0000313" key="2">
    <source>
        <dbReference type="EMBL" id="ETO10572.1"/>
    </source>
</evidence>
<gene>
    <name evidence="2" type="ORF">RFI_26805</name>
</gene>
<comment type="caution">
    <text evidence="2">The sequence shown here is derived from an EMBL/GenBank/DDBJ whole genome shotgun (WGS) entry which is preliminary data.</text>
</comment>